<protein>
    <submittedName>
        <fullName evidence="1 2">Uncharacterized protein</fullName>
    </submittedName>
</protein>
<evidence type="ECO:0000313" key="1">
    <source>
        <dbReference type="EMBL" id="KFB52728.1"/>
    </source>
</evidence>
<sequence length="52" mass="5870">MAAVQTVLNAKGQYVTACRYWRHLTEGKVKWSHHAGWLVSEGPARVGDFIQD</sequence>
<evidence type="ECO:0000313" key="3">
    <source>
        <dbReference type="Proteomes" id="UP000030765"/>
    </source>
</evidence>
<evidence type="ECO:0000313" key="2">
    <source>
        <dbReference type="EnsemblMetazoa" id="ASIC021021-PA"/>
    </source>
</evidence>
<proteinExistence type="predicted"/>
<dbReference type="EnsemblMetazoa" id="ASIC021021-RA">
    <property type="protein sequence ID" value="ASIC021021-PA"/>
    <property type="gene ID" value="ASIC021021"/>
</dbReference>
<organism evidence="1">
    <name type="scientific">Anopheles sinensis</name>
    <name type="common">Mosquito</name>
    <dbReference type="NCBI Taxonomy" id="74873"/>
    <lineage>
        <taxon>Eukaryota</taxon>
        <taxon>Metazoa</taxon>
        <taxon>Ecdysozoa</taxon>
        <taxon>Arthropoda</taxon>
        <taxon>Hexapoda</taxon>
        <taxon>Insecta</taxon>
        <taxon>Pterygota</taxon>
        <taxon>Neoptera</taxon>
        <taxon>Endopterygota</taxon>
        <taxon>Diptera</taxon>
        <taxon>Nematocera</taxon>
        <taxon>Culicoidea</taxon>
        <taxon>Culicidae</taxon>
        <taxon>Anophelinae</taxon>
        <taxon>Anopheles</taxon>
    </lineage>
</organism>
<reference evidence="2" key="2">
    <citation type="submission" date="2020-05" db="UniProtKB">
        <authorList>
            <consortium name="EnsemblMetazoa"/>
        </authorList>
    </citation>
    <scope>IDENTIFICATION</scope>
</reference>
<dbReference type="AlphaFoldDB" id="A0A084WR84"/>
<reference evidence="1 3" key="1">
    <citation type="journal article" date="2014" name="BMC Genomics">
        <title>Genome sequence of Anopheles sinensis provides insight into genetics basis of mosquito competence for malaria parasites.</title>
        <authorList>
            <person name="Zhou D."/>
            <person name="Zhang D."/>
            <person name="Ding G."/>
            <person name="Shi L."/>
            <person name="Hou Q."/>
            <person name="Ye Y."/>
            <person name="Xu Y."/>
            <person name="Zhou H."/>
            <person name="Xiong C."/>
            <person name="Li S."/>
            <person name="Yu J."/>
            <person name="Hong S."/>
            <person name="Yu X."/>
            <person name="Zou P."/>
            <person name="Chen C."/>
            <person name="Chang X."/>
            <person name="Wang W."/>
            <person name="Lv Y."/>
            <person name="Sun Y."/>
            <person name="Ma L."/>
            <person name="Shen B."/>
            <person name="Zhu C."/>
        </authorList>
    </citation>
    <scope>NUCLEOTIDE SEQUENCE [LARGE SCALE GENOMIC DNA]</scope>
</reference>
<accession>A0A084WR84</accession>
<gene>
    <name evidence="1" type="ORF">ZHAS_00021021</name>
</gene>
<dbReference type="EMBL" id="ATLV01025984">
    <property type="status" value="NOT_ANNOTATED_CDS"/>
    <property type="molecule type" value="Genomic_DNA"/>
</dbReference>
<keyword evidence="3" id="KW-1185">Reference proteome</keyword>
<dbReference type="Proteomes" id="UP000030765">
    <property type="component" value="Unassembled WGS sequence"/>
</dbReference>
<name>A0A084WR84_ANOSI</name>
<dbReference type="VEuPathDB" id="VectorBase:ASIC021021"/>
<dbReference type="EMBL" id="KE525404">
    <property type="protein sequence ID" value="KFB52728.1"/>
    <property type="molecule type" value="Genomic_DNA"/>
</dbReference>